<keyword evidence="3" id="KW-1185">Reference proteome</keyword>
<protein>
    <submittedName>
        <fullName evidence="2">Uncharacterized protein</fullName>
    </submittedName>
</protein>
<reference evidence="2" key="1">
    <citation type="journal article" date="2020" name="Mol. Plant Microbe Interact.">
        <title>Genome Sequence of the Biocontrol Agent Coniothyrium minitans strain Conio (IMI 134523).</title>
        <authorList>
            <person name="Patel D."/>
            <person name="Shittu T.A."/>
            <person name="Baroncelli R."/>
            <person name="Muthumeenakshi S."/>
            <person name="Osborne T.H."/>
            <person name="Janganan T.K."/>
            <person name="Sreenivasaprasad S."/>
        </authorList>
    </citation>
    <scope>NUCLEOTIDE SEQUENCE</scope>
    <source>
        <strain evidence="2">Conio</strain>
    </source>
</reference>
<dbReference type="OrthoDB" id="5367448at2759"/>
<proteinExistence type="predicted"/>
<evidence type="ECO:0000313" key="2">
    <source>
        <dbReference type="EMBL" id="KAF9729095.1"/>
    </source>
</evidence>
<dbReference type="AlphaFoldDB" id="A0A9P6G751"/>
<evidence type="ECO:0000313" key="3">
    <source>
        <dbReference type="Proteomes" id="UP000756921"/>
    </source>
</evidence>
<accession>A0A9P6G751</accession>
<evidence type="ECO:0000256" key="1">
    <source>
        <dbReference type="SAM" id="MobiDB-lite"/>
    </source>
</evidence>
<feature type="region of interest" description="Disordered" evidence="1">
    <location>
        <begin position="138"/>
        <end position="170"/>
    </location>
</feature>
<gene>
    <name evidence="2" type="ORF">PMIN01_12785</name>
</gene>
<sequence length="269" mass="30260">MAVRRTSVEALSQRLLHLRISPRPANLSESREIYRLLQRFGEVSKYYHLQFEYHSPAPNSALLIYRDAAAAQAALAASPIRFALERAQHEPKTAPQADDYNFSLFDDTDADADAEAPPVLQMTPGIEEMLAPSTLLTRTSPTPDLTPPLSTAATTTTEPPLPLTPPRKPVKTESRWFQVTVDRSRVIHQDYIERQPLWSRFEPMRTLPQLDLISTVPHPGLSDIGKRPPHAYRTPTHVLAAMNRHLHHGQESLLKMWEEAEGGDGKWTG</sequence>
<dbReference type="Proteomes" id="UP000756921">
    <property type="component" value="Unassembled WGS sequence"/>
</dbReference>
<feature type="compositionally biased region" description="Low complexity" evidence="1">
    <location>
        <begin position="138"/>
        <end position="158"/>
    </location>
</feature>
<comment type="caution">
    <text evidence="2">The sequence shown here is derived from an EMBL/GenBank/DDBJ whole genome shotgun (WGS) entry which is preliminary data.</text>
</comment>
<dbReference type="EMBL" id="WJXW01000017">
    <property type="protein sequence ID" value="KAF9729095.1"/>
    <property type="molecule type" value="Genomic_DNA"/>
</dbReference>
<organism evidence="2 3">
    <name type="scientific">Paraphaeosphaeria minitans</name>
    <dbReference type="NCBI Taxonomy" id="565426"/>
    <lineage>
        <taxon>Eukaryota</taxon>
        <taxon>Fungi</taxon>
        <taxon>Dikarya</taxon>
        <taxon>Ascomycota</taxon>
        <taxon>Pezizomycotina</taxon>
        <taxon>Dothideomycetes</taxon>
        <taxon>Pleosporomycetidae</taxon>
        <taxon>Pleosporales</taxon>
        <taxon>Massarineae</taxon>
        <taxon>Didymosphaeriaceae</taxon>
        <taxon>Paraphaeosphaeria</taxon>
    </lineage>
</organism>
<name>A0A9P6G751_9PLEO</name>